<evidence type="ECO:0000313" key="8">
    <source>
        <dbReference type="EMBL" id="MEN3748219.1"/>
    </source>
</evidence>
<keyword evidence="9" id="KW-1185">Reference proteome</keyword>
<dbReference type="InterPro" id="IPR020622">
    <property type="entry name" value="Ala_racemase_pyridoxalP-BS"/>
</dbReference>
<dbReference type="InterPro" id="IPR029066">
    <property type="entry name" value="PLP-binding_barrel"/>
</dbReference>
<evidence type="ECO:0000313" key="9">
    <source>
        <dbReference type="Proteomes" id="UP001427805"/>
    </source>
</evidence>
<organism evidence="8 9">
    <name type="scientific">Sphingomonas rustica</name>
    <dbReference type="NCBI Taxonomy" id="3103142"/>
    <lineage>
        <taxon>Bacteria</taxon>
        <taxon>Pseudomonadati</taxon>
        <taxon>Pseudomonadota</taxon>
        <taxon>Alphaproteobacteria</taxon>
        <taxon>Sphingomonadales</taxon>
        <taxon>Sphingomonadaceae</taxon>
        <taxon>Sphingomonas</taxon>
    </lineage>
</organism>
<dbReference type="CDD" id="cd00430">
    <property type="entry name" value="PLPDE_III_AR"/>
    <property type="match status" value="1"/>
</dbReference>
<dbReference type="InterPro" id="IPR000821">
    <property type="entry name" value="Ala_racemase"/>
</dbReference>
<dbReference type="SUPFAM" id="SSF50621">
    <property type="entry name" value="Alanine racemase C-terminal domain-like"/>
    <property type="match status" value="1"/>
</dbReference>
<dbReference type="InterPro" id="IPR009006">
    <property type="entry name" value="Ala_racemase/Decarboxylase_C"/>
</dbReference>
<accession>A0ABV0B9H4</accession>
<evidence type="ECO:0000256" key="2">
    <source>
        <dbReference type="ARBA" id="ARBA00001933"/>
    </source>
</evidence>
<dbReference type="EMBL" id="JBDIZK010000007">
    <property type="protein sequence ID" value="MEN3748219.1"/>
    <property type="molecule type" value="Genomic_DNA"/>
</dbReference>
<dbReference type="InterPro" id="IPR011079">
    <property type="entry name" value="Ala_racemase_C"/>
</dbReference>
<gene>
    <name evidence="8" type="primary">alr</name>
    <name evidence="8" type="ORF">TPR58_13670</name>
</gene>
<comment type="catalytic activity">
    <reaction evidence="1">
        <text>L-alanine = D-alanine</text>
        <dbReference type="Rhea" id="RHEA:20249"/>
        <dbReference type="ChEBI" id="CHEBI:57416"/>
        <dbReference type="ChEBI" id="CHEBI:57972"/>
        <dbReference type="EC" id="5.1.1.1"/>
    </reaction>
</comment>
<dbReference type="Gene3D" id="2.40.37.10">
    <property type="entry name" value="Lyase, Ornithine Decarboxylase, Chain A, domain 1"/>
    <property type="match status" value="1"/>
</dbReference>
<dbReference type="Pfam" id="PF01168">
    <property type="entry name" value="Ala_racemase_N"/>
    <property type="match status" value="1"/>
</dbReference>
<dbReference type="PRINTS" id="PR00992">
    <property type="entry name" value="ALARACEMASE"/>
</dbReference>
<dbReference type="PANTHER" id="PTHR30511">
    <property type="entry name" value="ALANINE RACEMASE"/>
    <property type="match status" value="1"/>
</dbReference>
<keyword evidence="6 8" id="KW-0413">Isomerase</keyword>
<dbReference type="NCBIfam" id="TIGR00492">
    <property type="entry name" value="alr"/>
    <property type="match status" value="1"/>
</dbReference>
<dbReference type="Proteomes" id="UP001427805">
    <property type="component" value="Unassembled WGS sequence"/>
</dbReference>
<name>A0ABV0B9H4_9SPHN</name>
<proteinExistence type="inferred from homology"/>
<sequence>MTDPAAPLRLILDSEALVSNWRALARMSGRAACGAAVKANGYGLGATGVAQRLAAAGCRDFFVASWGEAAELAGQGLSVTVLHGVRDEDMAIAPHGPARPMLNSADQVRRWREGGGGRCDVMVDTGMNRLGVAPAEIAAGLLDGLEIEVLASHLASADEPDSPLNVAQCAEFTALRGRTSAKRMSLANSAGIALGADYAFDLTRPGISLYGGIAAEAHRGAIRPVVTPQAQVLQRRRVPAGGIVGYNGTFVVPRDMDVAVLNIGYADGYLRCFSSKGMARVDGVDVPVIGRISMDLTAIAVDALPGLGEGDWVSLDYDLPATSALSGLSQYELLTGLGRRFDRVWD</sequence>
<comment type="cofactor">
    <cofactor evidence="2">
        <name>pyridoxal 5'-phosphate</name>
        <dbReference type="ChEBI" id="CHEBI:597326"/>
    </cofactor>
</comment>
<dbReference type="InterPro" id="IPR001608">
    <property type="entry name" value="Ala_racemase_N"/>
</dbReference>
<dbReference type="RefSeq" id="WP_346247230.1">
    <property type="nucleotide sequence ID" value="NZ_JBDIZK010000007.1"/>
</dbReference>
<dbReference type="GO" id="GO:0008784">
    <property type="term" value="F:alanine racemase activity"/>
    <property type="evidence" value="ECO:0007669"/>
    <property type="project" value="UniProtKB-EC"/>
</dbReference>
<evidence type="ECO:0000256" key="3">
    <source>
        <dbReference type="ARBA" id="ARBA00007880"/>
    </source>
</evidence>
<dbReference type="Gene3D" id="3.20.20.10">
    <property type="entry name" value="Alanine racemase"/>
    <property type="match status" value="1"/>
</dbReference>
<dbReference type="PANTHER" id="PTHR30511:SF0">
    <property type="entry name" value="ALANINE RACEMASE, CATABOLIC-RELATED"/>
    <property type="match status" value="1"/>
</dbReference>
<dbReference type="SUPFAM" id="SSF51419">
    <property type="entry name" value="PLP-binding barrel"/>
    <property type="match status" value="1"/>
</dbReference>
<reference evidence="8 9" key="1">
    <citation type="submission" date="2024-05" db="EMBL/GenBank/DDBJ databases">
        <title>Sphingomonas sp. HF-S3 16S ribosomal RNA gene Genome sequencing and assembly.</title>
        <authorList>
            <person name="Lee H."/>
        </authorList>
    </citation>
    <scope>NUCLEOTIDE SEQUENCE [LARGE SCALE GENOMIC DNA]</scope>
    <source>
        <strain evidence="8 9">HF-S3</strain>
    </source>
</reference>
<evidence type="ECO:0000259" key="7">
    <source>
        <dbReference type="SMART" id="SM01005"/>
    </source>
</evidence>
<dbReference type="Pfam" id="PF00842">
    <property type="entry name" value="Ala_racemase_C"/>
    <property type="match status" value="1"/>
</dbReference>
<comment type="caution">
    <text evidence="8">The sequence shown here is derived from an EMBL/GenBank/DDBJ whole genome shotgun (WGS) entry which is preliminary data.</text>
</comment>
<evidence type="ECO:0000256" key="5">
    <source>
        <dbReference type="ARBA" id="ARBA00022898"/>
    </source>
</evidence>
<comment type="similarity">
    <text evidence="3">Belongs to the alanine racemase family.</text>
</comment>
<protein>
    <recommendedName>
        <fullName evidence="4">alanine racemase</fullName>
        <ecNumber evidence="4">5.1.1.1</ecNumber>
    </recommendedName>
</protein>
<feature type="domain" description="Alanine racemase C-terminal" evidence="7">
    <location>
        <begin position="225"/>
        <end position="346"/>
    </location>
</feature>
<evidence type="ECO:0000256" key="6">
    <source>
        <dbReference type="ARBA" id="ARBA00023235"/>
    </source>
</evidence>
<keyword evidence="5" id="KW-0663">Pyridoxal phosphate</keyword>
<dbReference type="PROSITE" id="PS00395">
    <property type="entry name" value="ALANINE_RACEMASE"/>
    <property type="match status" value="1"/>
</dbReference>
<evidence type="ECO:0000256" key="4">
    <source>
        <dbReference type="ARBA" id="ARBA00013089"/>
    </source>
</evidence>
<evidence type="ECO:0000256" key="1">
    <source>
        <dbReference type="ARBA" id="ARBA00000316"/>
    </source>
</evidence>
<dbReference type="EC" id="5.1.1.1" evidence="4"/>
<dbReference type="SMART" id="SM01005">
    <property type="entry name" value="Ala_racemase_C"/>
    <property type="match status" value="1"/>
</dbReference>